<evidence type="ECO:0000313" key="2">
    <source>
        <dbReference type="Proteomes" id="UP000240493"/>
    </source>
</evidence>
<reference evidence="1 2" key="1">
    <citation type="submission" date="2016-07" db="EMBL/GenBank/DDBJ databases">
        <title>Multiple horizontal gene transfer events from other fungi enriched the ability of initially mycotrophic Trichoderma (Ascomycota) to feed on dead plant biomass.</title>
        <authorList>
            <consortium name="DOE Joint Genome Institute"/>
            <person name="Aerts A."/>
            <person name="Atanasova L."/>
            <person name="Chenthamara K."/>
            <person name="Zhang J."/>
            <person name="Grujic M."/>
            <person name="Henrissat B."/>
            <person name="Kuo A."/>
            <person name="Salamov A."/>
            <person name="Lipzen A."/>
            <person name="Labutti K."/>
            <person name="Barry K."/>
            <person name="Miao Y."/>
            <person name="Rahimi M.J."/>
            <person name="Shen Q."/>
            <person name="Grigoriev I.V."/>
            <person name="Kubicek C.P."/>
            <person name="Druzhinina I.S."/>
        </authorList>
    </citation>
    <scope>NUCLEOTIDE SEQUENCE [LARGE SCALE GENOMIC DNA]</scope>
    <source>
        <strain evidence="1 2">CBS 433.97</strain>
    </source>
</reference>
<accession>A0A2T3ZQQ1</accession>
<evidence type="ECO:0000313" key="1">
    <source>
        <dbReference type="EMBL" id="PTB47126.1"/>
    </source>
</evidence>
<proteinExistence type="predicted"/>
<gene>
    <name evidence="1" type="ORF">M441DRAFT_42839</name>
</gene>
<keyword evidence="2" id="KW-1185">Reference proteome</keyword>
<dbReference type="EMBL" id="KZ679256">
    <property type="protein sequence ID" value="PTB47126.1"/>
    <property type="molecule type" value="Genomic_DNA"/>
</dbReference>
<name>A0A2T3ZQQ1_TRIA4</name>
<sequence length="157" mass="17899">MAATHMRDSTIISWRTMLHLLTYLPPDWHLYEGQLELTASWVLGACNLGSKKDMVIGSCDMRPADALQLVRDVSRCRANTRCEYRYSKYSAAFDANSMGGRQAAIELELQLELRRSKGGSEEENYPKMLRRESWAADPIQARAADPDASTQLRRLFR</sequence>
<dbReference type="Proteomes" id="UP000240493">
    <property type="component" value="Unassembled WGS sequence"/>
</dbReference>
<protein>
    <submittedName>
        <fullName evidence="1">Uncharacterized protein</fullName>
    </submittedName>
</protein>
<organism evidence="1 2">
    <name type="scientific">Trichoderma asperellum (strain ATCC 204424 / CBS 433.97 / NBRC 101777)</name>
    <dbReference type="NCBI Taxonomy" id="1042311"/>
    <lineage>
        <taxon>Eukaryota</taxon>
        <taxon>Fungi</taxon>
        <taxon>Dikarya</taxon>
        <taxon>Ascomycota</taxon>
        <taxon>Pezizomycotina</taxon>
        <taxon>Sordariomycetes</taxon>
        <taxon>Hypocreomycetidae</taxon>
        <taxon>Hypocreales</taxon>
        <taxon>Hypocreaceae</taxon>
        <taxon>Trichoderma</taxon>
    </lineage>
</organism>
<dbReference type="AlphaFoldDB" id="A0A2T3ZQQ1"/>